<dbReference type="PANTHER" id="PTHR24171">
    <property type="entry name" value="ANKYRIN REPEAT DOMAIN-CONTAINING PROTEIN 39-RELATED"/>
    <property type="match status" value="1"/>
</dbReference>
<keyword evidence="6" id="KW-0800">Toxin</keyword>
<keyword evidence="7" id="KW-0528">Neurotoxin</keyword>
<comment type="caution">
    <text evidence="13">The sequence shown here is derived from an EMBL/GenBank/DDBJ whole genome shotgun (WGS) entry which is preliminary data.</text>
</comment>
<evidence type="ECO:0000256" key="10">
    <source>
        <dbReference type="ARBA" id="ARBA00023043"/>
    </source>
</evidence>
<keyword evidence="4" id="KW-0964">Secreted</keyword>
<evidence type="ECO:0000256" key="8">
    <source>
        <dbReference type="ARBA" id="ARBA00022737"/>
    </source>
</evidence>
<dbReference type="GO" id="GO:0005576">
    <property type="term" value="C:extracellular region"/>
    <property type="evidence" value="ECO:0007669"/>
    <property type="project" value="UniProtKB-SubCell"/>
</dbReference>
<dbReference type="EMBL" id="BPLR01014909">
    <property type="protein sequence ID" value="GIY72176.1"/>
    <property type="molecule type" value="Genomic_DNA"/>
</dbReference>
<dbReference type="Proteomes" id="UP001054945">
    <property type="component" value="Unassembled WGS sequence"/>
</dbReference>
<comment type="subcellular location">
    <subcellularLocation>
        <location evidence="2">Secreted</location>
    </subcellularLocation>
    <subcellularLocation>
        <location evidence="1">Target cell membrane</location>
    </subcellularLocation>
</comment>
<evidence type="ECO:0000256" key="9">
    <source>
        <dbReference type="ARBA" id="ARBA00023028"/>
    </source>
</evidence>
<dbReference type="SUPFAM" id="SSF48403">
    <property type="entry name" value="Ankyrin repeat"/>
    <property type="match status" value="1"/>
</dbReference>
<keyword evidence="10 12" id="KW-0040">ANK repeat</keyword>
<dbReference type="GO" id="GO:0090729">
    <property type="term" value="F:toxin activity"/>
    <property type="evidence" value="ECO:0007669"/>
    <property type="project" value="UniProtKB-KW"/>
</dbReference>
<dbReference type="PROSITE" id="PS50088">
    <property type="entry name" value="ANK_REPEAT"/>
    <property type="match status" value="2"/>
</dbReference>
<keyword evidence="8" id="KW-0677">Repeat</keyword>
<sequence length="377" mass="43165">MSFADMSFKSGVSTKNKDLEKAIKERKCNEVKLLLANGADINHSVNQNHDTMLHIEKHCGIACDILGYSADVNARNIHQKTPLHTAVIDGKSPEFVKTILEHAAEVDAKDCDECTPLHYAIKREHQKEEVIGLLIMFGADPGVKDPYSFDANGQYSPLDVAVKNEDEKCIKAILKYMALRRSHENCITGLDLRGYYRSLIYYSMRGYLVECGAEINRMKKEKLNNMTLFEMVTTKYIPYVSLYTDKESMQSFTQKSIDIIASKKYPIYQCLITEKLKNKLEVKALKMMFNDLQIYFVKSDSVESEKKYLDQVINSTLAKYLFKNELFNFILAFYEPNEHSSLEALSESDLASTRREPNKRLCETSTSSSCSKYMRLL</sequence>
<evidence type="ECO:0000256" key="5">
    <source>
        <dbReference type="ARBA" id="ARBA00022537"/>
    </source>
</evidence>
<dbReference type="GO" id="GO:0044231">
    <property type="term" value="C:host cell presynaptic membrane"/>
    <property type="evidence" value="ECO:0007669"/>
    <property type="project" value="UniProtKB-KW"/>
</dbReference>
<dbReference type="AlphaFoldDB" id="A0AAV4VPR2"/>
<evidence type="ECO:0000256" key="12">
    <source>
        <dbReference type="PROSITE-ProRule" id="PRU00023"/>
    </source>
</evidence>
<gene>
    <name evidence="13" type="primary">AVEN_176974_1</name>
    <name evidence="13" type="ORF">CEXT_353161</name>
</gene>
<dbReference type="GO" id="GO:0006887">
    <property type="term" value="P:exocytosis"/>
    <property type="evidence" value="ECO:0007669"/>
    <property type="project" value="UniProtKB-KW"/>
</dbReference>
<reference evidence="13 14" key="1">
    <citation type="submission" date="2021-06" db="EMBL/GenBank/DDBJ databases">
        <title>Caerostris extrusa draft genome.</title>
        <authorList>
            <person name="Kono N."/>
            <person name="Arakawa K."/>
        </authorList>
    </citation>
    <scope>NUCLEOTIDE SEQUENCE [LARGE SCALE GENOMIC DNA]</scope>
</reference>
<keyword evidence="5" id="KW-1052">Target cell membrane</keyword>
<evidence type="ECO:0000256" key="6">
    <source>
        <dbReference type="ARBA" id="ARBA00022656"/>
    </source>
</evidence>
<evidence type="ECO:0000313" key="14">
    <source>
        <dbReference type="Proteomes" id="UP001054945"/>
    </source>
</evidence>
<evidence type="ECO:0000256" key="1">
    <source>
        <dbReference type="ARBA" id="ARBA00004175"/>
    </source>
</evidence>
<dbReference type="Gene3D" id="1.25.40.20">
    <property type="entry name" value="Ankyrin repeat-containing domain"/>
    <property type="match status" value="1"/>
</dbReference>
<evidence type="ECO:0000256" key="3">
    <source>
        <dbReference type="ARBA" id="ARBA00022483"/>
    </source>
</evidence>
<keyword evidence="11" id="KW-0472">Membrane</keyword>
<keyword evidence="9" id="KW-0638">Presynaptic neurotoxin</keyword>
<dbReference type="Pfam" id="PF12796">
    <property type="entry name" value="Ank_2"/>
    <property type="match status" value="1"/>
</dbReference>
<proteinExistence type="predicted"/>
<accession>A0AAV4VPR2</accession>
<keyword evidence="11" id="KW-1053">Target membrane</keyword>
<evidence type="ECO:0000256" key="11">
    <source>
        <dbReference type="ARBA" id="ARBA00023298"/>
    </source>
</evidence>
<dbReference type="InterPro" id="IPR002110">
    <property type="entry name" value="Ankyrin_rpt"/>
</dbReference>
<feature type="repeat" description="ANK" evidence="12">
    <location>
        <begin position="78"/>
        <end position="111"/>
    </location>
</feature>
<dbReference type="GO" id="GO:0044218">
    <property type="term" value="C:other organism cell membrane"/>
    <property type="evidence" value="ECO:0007669"/>
    <property type="project" value="UniProtKB-KW"/>
</dbReference>
<evidence type="ECO:0000256" key="2">
    <source>
        <dbReference type="ARBA" id="ARBA00004613"/>
    </source>
</evidence>
<organism evidence="13 14">
    <name type="scientific">Caerostris extrusa</name>
    <name type="common">Bark spider</name>
    <name type="synonym">Caerostris bankana</name>
    <dbReference type="NCBI Taxonomy" id="172846"/>
    <lineage>
        <taxon>Eukaryota</taxon>
        <taxon>Metazoa</taxon>
        <taxon>Ecdysozoa</taxon>
        <taxon>Arthropoda</taxon>
        <taxon>Chelicerata</taxon>
        <taxon>Arachnida</taxon>
        <taxon>Araneae</taxon>
        <taxon>Araneomorphae</taxon>
        <taxon>Entelegynae</taxon>
        <taxon>Araneoidea</taxon>
        <taxon>Araneidae</taxon>
        <taxon>Caerostris</taxon>
    </lineage>
</organism>
<evidence type="ECO:0000313" key="13">
    <source>
        <dbReference type="EMBL" id="GIY72176.1"/>
    </source>
</evidence>
<name>A0AAV4VPR2_CAEEX</name>
<keyword evidence="14" id="KW-1185">Reference proteome</keyword>
<evidence type="ECO:0000256" key="7">
    <source>
        <dbReference type="ARBA" id="ARBA00022699"/>
    </source>
</evidence>
<evidence type="ECO:0000256" key="4">
    <source>
        <dbReference type="ARBA" id="ARBA00022525"/>
    </source>
</evidence>
<feature type="repeat" description="ANK" evidence="12">
    <location>
        <begin position="112"/>
        <end position="146"/>
    </location>
</feature>
<protein>
    <submittedName>
        <fullName evidence="13">ANK_REP_REGION domain-containing protein</fullName>
    </submittedName>
</protein>
<dbReference type="PROSITE" id="PS50297">
    <property type="entry name" value="ANK_REP_REGION"/>
    <property type="match status" value="2"/>
</dbReference>
<dbReference type="SMART" id="SM00248">
    <property type="entry name" value="ANK"/>
    <property type="match status" value="4"/>
</dbReference>
<dbReference type="InterPro" id="IPR036770">
    <property type="entry name" value="Ankyrin_rpt-contain_sf"/>
</dbReference>
<keyword evidence="3" id="KW-0268">Exocytosis</keyword>